<dbReference type="GO" id="GO:0005886">
    <property type="term" value="C:plasma membrane"/>
    <property type="evidence" value="ECO:0007669"/>
    <property type="project" value="UniProtKB-SubCell"/>
</dbReference>
<evidence type="ECO:0000256" key="7">
    <source>
        <dbReference type="ARBA" id="ARBA00022989"/>
    </source>
</evidence>
<keyword evidence="9" id="KW-0408">Iron</keyword>
<evidence type="ECO:0000313" key="15">
    <source>
        <dbReference type="Proteomes" id="UP000288227"/>
    </source>
</evidence>
<reference evidence="14 15" key="1">
    <citation type="submission" date="2018-11" db="EMBL/GenBank/DDBJ databases">
        <title>Chryseotalea sanarue gen. nov., sp., nov., a member of the family Cytophagaceae, isolated from a brackish lake in Hamamatsu Japan.</title>
        <authorList>
            <person name="Maejima Y."/>
            <person name="Iino T."/>
            <person name="Muraguchi Y."/>
            <person name="Fukuda K."/>
            <person name="Ohkuma M."/>
            <person name="Moriuchi R."/>
            <person name="Dohra H."/>
            <person name="Kimbara K."/>
            <person name="Shintani M."/>
        </authorList>
    </citation>
    <scope>NUCLEOTIDE SEQUENCE [LARGE SCALE GENOMIC DNA]</scope>
    <source>
        <strain evidence="14 15">Ys</strain>
    </source>
</reference>
<dbReference type="OrthoDB" id="4759734at2"/>
<evidence type="ECO:0000256" key="5">
    <source>
        <dbReference type="ARBA" id="ARBA00022692"/>
    </source>
</evidence>
<keyword evidence="5 12" id="KW-0812">Transmembrane</keyword>
<evidence type="ECO:0000256" key="8">
    <source>
        <dbReference type="ARBA" id="ARBA00023002"/>
    </source>
</evidence>
<feature type="transmembrane region" description="Helical" evidence="12">
    <location>
        <begin position="30"/>
        <end position="50"/>
    </location>
</feature>
<keyword evidence="11 12" id="KW-0472">Membrane</keyword>
<dbReference type="Pfam" id="PF00487">
    <property type="entry name" value="FA_desaturase"/>
    <property type="match status" value="1"/>
</dbReference>
<keyword evidence="8" id="KW-0560">Oxidoreductase</keyword>
<accession>A0A401UDU3</accession>
<evidence type="ECO:0000259" key="13">
    <source>
        <dbReference type="Pfam" id="PF00487"/>
    </source>
</evidence>
<evidence type="ECO:0000256" key="3">
    <source>
        <dbReference type="ARBA" id="ARBA00022475"/>
    </source>
</evidence>
<feature type="domain" description="Fatty acid desaturase" evidence="13">
    <location>
        <begin position="102"/>
        <end position="333"/>
    </location>
</feature>
<keyword evidence="6" id="KW-0479">Metal-binding</keyword>
<feature type="transmembrane region" description="Helical" evidence="12">
    <location>
        <begin position="7"/>
        <end position="24"/>
    </location>
</feature>
<proteinExistence type="inferred from homology"/>
<evidence type="ECO:0000256" key="4">
    <source>
        <dbReference type="ARBA" id="ARBA00022519"/>
    </source>
</evidence>
<organism evidence="14 15">
    <name type="scientific">Chryseotalea sanaruensis</name>
    <dbReference type="NCBI Taxonomy" id="2482724"/>
    <lineage>
        <taxon>Bacteria</taxon>
        <taxon>Pseudomonadati</taxon>
        <taxon>Bacteroidota</taxon>
        <taxon>Cytophagia</taxon>
        <taxon>Cytophagales</taxon>
        <taxon>Chryseotaleaceae</taxon>
        <taxon>Chryseotalea</taxon>
    </lineage>
</organism>
<dbReference type="PANTHER" id="PTHR38674">
    <property type="entry name" value="ALKANE 1-MONOOXYGENASE 1"/>
    <property type="match status" value="1"/>
</dbReference>
<evidence type="ECO:0000256" key="9">
    <source>
        <dbReference type="ARBA" id="ARBA00023004"/>
    </source>
</evidence>
<dbReference type="InterPro" id="IPR033885">
    <property type="entry name" value="AlkB/XylM"/>
</dbReference>
<evidence type="ECO:0000256" key="2">
    <source>
        <dbReference type="ARBA" id="ARBA00010823"/>
    </source>
</evidence>
<protein>
    <submittedName>
        <fullName evidence="14">Alkane 1-monooxygenase</fullName>
    </submittedName>
</protein>
<dbReference type="EMBL" id="BHXQ01000006">
    <property type="protein sequence ID" value="GCC53032.1"/>
    <property type="molecule type" value="Genomic_DNA"/>
</dbReference>
<comment type="caution">
    <text evidence="14">The sequence shown here is derived from an EMBL/GenBank/DDBJ whole genome shotgun (WGS) entry which is preliminary data.</text>
</comment>
<feature type="transmembrane region" description="Helical" evidence="12">
    <location>
        <begin position="328"/>
        <end position="346"/>
    </location>
</feature>
<keyword evidence="4" id="KW-0997">Cell inner membrane</keyword>
<comment type="similarity">
    <text evidence="2">Belongs to the fatty acid desaturase type 1 family. AlkB subfamily.</text>
</comment>
<dbReference type="GO" id="GO:0004497">
    <property type="term" value="F:monooxygenase activity"/>
    <property type="evidence" value="ECO:0007669"/>
    <property type="project" value="UniProtKB-KW"/>
</dbReference>
<keyword evidence="7 12" id="KW-1133">Transmembrane helix</keyword>
<dbReference type="RefSeq" id="WP_127123680.1">
    <property type="nucleotide sequence ID" value="NZ_BHXQ01000006.1"/>
</dbReference>
<evidence type="ECO:0000256" key="11">
    <source>
        <dbReference type="ARBA" id="ARBA00023136"/>
    </source>
</evidence>
<feature type="transmembrane region" description="Helical" evidence="12">
    <location>
        <begin position="71"/>
        <end position="91"/>
    </location>
</feature>
<comment type="subcellular location">
    <subcellularLocation>
        <location evidence="1">Cell inner membrane</location>
        <topology evidence="1">Multi-pass membrane protein</topology>
    </subcellularLocation>
</comment>
<evidence type="ECO:0000256" key="1">
    <source>
        <dbReference type="ARBA" id="ARBA00004429"/>
    </source>
</evidence>
<evidence type="ECO:0000256" key="6">
    <source>
        <dbReference type="ARBA" id="ARBA00022723"/>
    </source>
</evidence>
<evidence type="ECO:0000256" key="12">
    <source>
        <dbReference type="SAM" id="Phobius"/>
    </source>
</evidence>
<keyword evidence="15" id="KW-1185">Reference proteome</keyword>
<evidence type="ECO:0000313" key="14">
    <source>
        <dbReference type="EMBL" id="GCC53032.1"/>
    </source>
</evidence>
<keyword evidence="10 14" id="KW-0503">Monooxygenase</keyword>
<dbReference type="CDD" id="cd03512">
    <property type="entry name" value="Alkane-hydroxylase"/>
    <property type="match status" value="1"/>
</dbReference>
<dbReference type="PANTHER" id="PTHR38674:SF1">
    <property type="entry name" value="ALKANE 1-MONOOXYGENASE 1"/>
    <property type="match status" value="1"/>
</dbReference>
<dbReference type="GO" id="GO:0046872">
    <property type="term" value="F:metal ion binding"/>
    <property type="evidence" value="ECO:0007669"/>
    <property type="project" value="UniProtKB-KW"/>
</dbReference>
<feature type="transmembrane region" description="Helical" evidence="12">
    <location>
        <begin position="241"/>
        <end position="262"/>
    </location>
</feature>
<feature type="transmembrane region" description="Helical" evidence="12">
    <location>
        <begin position="103"/>
        <end position="122"/>
    </location>
</feature>
<sequence length="365" mass="42557">MQALKKIGFYTAFILPAIWVFSFYQGGWFHFMPVLFVFVLLPLFDQLIGIDKENVKPALVQQRSAEFYYRFVTYVWVYVQIIFLCWAAYAIATQPPVHLYEWIGFIISTGLVTGGIGITVAHELGHKQSGLERFYSKVLLMSVCYMHFYIEHNRGHHVTVATPEDPATARQNENFYAFWFRSVFGGYTHAWALETESLKRKGHSVISLHNKMIVFTLLPLVFCAFLLISLRLITGLWQNEVIVFFFSQSIVAFTLLELVNYIEHYGIVRREVAPGKYERVNPLHSWNASHMLSNFFLFQLQRHSDHHAYAHKRYQVLNHYDESPQLPFGYPTMILLAMFPPIWFALMNPRLEGWKKTNLYTSAVA</sequence>
<dbReference type="InterPro" id="IPR005804">
    <property type="entry name" value="FA_desaturase_dom"/>
</dbReference>
<gene>
    <name evidence="14" type="ORF">SanaruYs_32730</name>
</gene>
<dbReference type="AlphaFoldDB" id="A0A401UDU3"/>
<dbReference type="Proteomes" id="UP000288227">
    <property type="component" value="Unassembled WGS sequence"/>
</dbReference>
<keyword evidence="3" id="KW-1003">Cell membrane</keyword>
<evidence type="ECO:0000256" key="10">
    <source>
        <dbReference type="ARBA" id="ARBA00023033"/>
    </source>
</evidence>
<feature type="transmembrane region" description="Helical" evidence="12">
    <location>
        <begin position="212"/>
        <end position="234"/>
    </location>
</feature>
<name>A0A401UDU3_9BACT</name>
<dbReference type="GO" id="GO:0006629">
    <property type="term" value="P:lipid metabolic process"/>
    <property type="evidence" value="ECO:0007669"/>
    <property type="project" value="InterPro"/>
</dbReference>